<dbReference type="GO" id="GO:0005524">
    <property type="term" value="F:ATP binding"/>
    <property type="evidence" value="ECO:0007669"/>
    <property type="project" value="UniProtKB-UniRule"/>
</dbReference>
<dbReference type="PROSITE" id="PS50011">
    <property type="entry name" value="PROTEIN_KINASE_DOM"/>
    <property type="match status" value="1"/>
</dbReference>
<dbReference type="InterPro" id="IPR017441">
    <property type="entry name" value="Protein_kinase_ATP_BS"/>
</dbReference>
<dbReference type="AlphaFoldDB" id="U6KN94"/>
<name>U6KN94_9EIME</name>
<dbReference type="PROSITE" id="PS00107">
    <property type="entry name" value="PROTEIN_KINASE_ATP"/>
    <property type="match status" value="1"/>
</dbReference>
<feature type="compositionally biased region" description="Polar residues" evidence="6">
    <location>
        <begin position="266"/>
        <end position="277"/>
    </location>
</feature>
<evidence type="ECO:0000256" key="4">
    <source>
        <dbReference type="ARBA" id="ARBA00022840"/>
    </source>
</evidence>
<dbReference type="SUPFAM" id="SSF56112">
    <property type="entry name" value="Protein kinase-like (PK-like)"/>
    <property type="match status" value="1"/>
</dbReference>
<dbReference type="Gene3D" id="3.30.200.20">
    <property type="entry name" value="Phosphorylase Kinase, domain 1"/>
    <property type="match status" value="1"/>
</dbReference>
<accession>U6KN94</accession>
<dbReference type="Proteomes" id="UP000030744">
    <property type="component" value="Unassembled WGS sequence"/>
</dbReference>
<keyword evidence="1" id="KW-0808">Transferase</keyword>
<dbReference type="VEuPathDB" id="ToxoDB:EMH_0098410"/>
<dbReference type="InterPro" id="IPR051681">
    <property type="entry name" value="Ser/Thr_Kinases-Pseudokinases"/>
</dbReference>
<dbReference type="GO" id="GO:0004674">
    <property type="term" value="F:protein serine/threonine kinase activity"/>
    <property type="evidence" value="ECO:0007669"/>
    <property type="project" value="TreeGrafter"/>
</dbReference>
<dbReference type="GeneID" id="60404813"/>
<evidence type="ECO:0000256" key="5">
    <source>
        <dbReference type="PROSITE-ProRule" id="PRU10141"/>
    </source>
</evidence>
<evidence type="ECO:0000256" key="1">
    <source>
        <dbReference type="ARBA" id="ARBA00022679"/>
    </source>
</evidence>
<reference evidence="8" key="2">
    <citation type="submission" date="2013-10" db="EMBL/GenBank/DDBJ databases">
        <authorList>
            <person name="Aslett M."/>
        </authorList>
    </citation>
    <scope>NUCLEOTIDE SEQUENCE [LARGE SCALE GENOMIC DNA]</scope>
    <source>
        <strain evidence="8">Houghton</strain>
    </source>
</reference>
<dbReference type="InterPro" id="IPR000719">
    <property type="entry name" value="Prot_kinase_dom"/>
</dbReference>
<keyword evidence="2 5" id="KW-0547">Nucleotide-binding</keyword>
<protein>
    <submittedName>
        <fullName evidence="8">Tyrosine kinase-like (TKL) protein, putative</fullName>
    </submittedName>
</protein>
<reference evidence="8" key="1">
    <citation type="submission" date="2013-10" db="EMBL/GenBank/DDBJ databases">
        <title>Genomic analysis of the causative agents of coccidiosis in chickens.</title>
        <authorList>
            <person name="Reid A.J."/>
            <person name="Blake D."/>
            <person name="Billington K."/>
            <person name="Browne H."/>
            <person name="Dunn M."/>
            <person name="Hung S."/>
            <person name="Kawahara F."/>
            <person name="Miranda-Saavedra D."/>
            <person name="Mourier T."/>
            <person name="Nagra H."/>
            <person name="Otto T.D."/>
            <person name="Rawlings N."/>
            <person name="Sanchez A."/>
            <person name="Sanders M."/>
            <person name="Subramaniam C."/>
            <person name="Tay Y."/>
            <person name="Dear P."/>
            <person name="Doerig C."/>
            <person name="Gruber A."/>
            <person name="Parkinson J."/>
            <person name="Shirley M."/>
            <person name="Wan K.L."/>
            <person name="Berriman M."/>
            <person name="Tomley F."/>
            <person name="Pain A."/>
        </authorList>
    </citation>
    <scope>NUCLEOTIDE SEQUENCE [LARGE SCALE GENOMIC DNA]</scope>
    <source>
        <strain evidence="8">Houghton</strain>
    </source>
</reference>
<dbReference type="OrthoDB" id="347483at2759"/>
<organism evidence="8 9">
    <name type="scientific">Eimeria mitis</name>
    <dbReference type="NCBI Taxonomy" id="44415"/>
    <lineage>
        <taxon>Eukaryota</taxon>
        <taxon>Sar</taxon>
        <taxon>Alveolata</taxon>
        <taxon>Apicomplexa</taxon>
        <taxon>Conoidasida</taxon>
        <taxon>Coccidia</taxon>
        <taxon>Eucoccidiorida</taxon>
        <taxon>Eimeriorina</taxon>
        <taxon>Eimeriidae</taxon>
        <taxon>Eimeria</taxon>
    </lineage>
</organism>
<proteinExistence type="predicted"/>
<keyword evidence="4 5" id="KW-0067">ATP-binding</keyword>
<dbReference type="PANTHER" id="PTHR44329">
    <property type="entry name" value="SERINE/THREONINE-PROTEIN KINASE TNNI3K-RELATED"/>
    <property type="match status" value="1"/>
</dbReference>
<evidence type="ECO:0000313" key="8">
    <source>
        <dbReference type="EMBL" id="CDJ36908.1"/>
    </source>
</evidence>
<dbReference type="RefSeq" id="XP_037879196.1">
    <property type="nucleotide sequence ID" value="XM_038022012.1"/>
</dbReference>
<dbReference type="EMBL" id="HG737301">
    <property type="protein sequence ID" value="CDJ36908.1"/>
    <property type="molecule type" value="Genomic_DNA"/>
</dbReference>
<evidence type="ECO:0000259" key="7">
    <source>
        <dbReference type="PROSITE" id="PS50011"/>
    </source>
</evidence>
<feature type="domain" description="Protein kinase" evidence="7">
    <location>
        <begin position="82"/>
        <end position="277"/>
    </location>
</feature>
<gene>
    <name evidence="8" type="ORF">EMH_0098410</name>
</gene>
<dbReference type="PANTHER" id="PTHR44329:SF288">
    <property type="entry name" value="MITOGEN-ACTIVATED PROTEIN KINASE KINASE KINASE 20"/>
    <property type="match status" value="1"/>
</dbReference>
<sequence length="277" mass="27727">MAQTSAWLGALERPDWPVTPPVSAAAAAAAVTAAAAAATGGGVTLGCDCVACRGSSGRSSCCLRGLKARLEALNLGVDPRELKINSRIGSGASGTVLKAVWRGCDVAVKVLPMVQQQLLQQEQQQQQQGRSASAAAAAAAAAAARELQIMKRLRCPNLVLLMGACALDTDAVCSSSSSISSGRNSSSGSLSSNSAAELLAASGCCGPGLAVVMELCAGGSLFGLLHGKPEDALAAVAAKAPAAAPAAAPAHRTTTRCQLPKAASSAVRQEQQQLKLQ</sequence>
<feature type="binding site" evidence="5">
    <location>
        <position position="109"/>
    </location>
    <ligand>
        <name>ATP</name>
        <dbReference type="ChEBI" id="CHEBI:30616"/>
    </ligand>
</feature>
<evidence type="ECO:0000256" key="3">
    <source>
        <dbReference type="ARBA" id="ARBA00022777"/>
    </source>
</evidence>
<dbReference type="InterPro" id="IPR011009">
    <property type="entry name" value="Kinase-like_dom_sf"/>
</dbReference>
<keyword evidence="9" id="KW-1185">Reference proteome</keyword>
<keyword evidence="3 8" id="KW-0418">Kinase</keyword>
<evidence type="ECO:0000256" key="2">
    <source>
        <dbReference type="ARBA" id="ARBA00022741"/>
    </source>
</evidence>
<feature type="region of interest" description="Disordered" evidence="6">
    <location>
        <begin position="245"/>
        <end position="277"/>
    </location>
</feature>
<evidence type="ECO:0000313" key="9">
    <source>
        <dbReference type="Proteomes" id="UP000030744"/>
    </source>
</evidence>
<evidence type="ECO:0000256" key="6">
    <source>
        <dbReference type="SAM" id="MobiDB-lite"/>
    </source>
</evidence>